<proteinExistence type="predicted"/>
<evidence type="ECO:0000259" key="5">
    <source>
        <dbReference type="PROSITE" id="PS50975"/>
    </source>
</evidence>
<dbReference type="PANTHER" id="PTHR43585">
    <property type="entry name" value="FUMIPYRROLE BIOSYNTHESIS PROTEIN C"/>
    <property type="match status" value="1"/>
</dbReference>
<dbReference type="SUPFAM" id="SSF56059">
    <property type="entry name" value="Glutathione synthetase ATP-binding domain-like"/>
    <property type="match status" value="1"/>
</dbReference>
<accession>A0A844FKI9</accession>
<dbReference type="SMART" id="SM01209">
    <property type="entry name" value="GARS_A"/>
    <property type="match status" value="1"/>
</dbReference>
<dbReference type="InterPro" id="IPR052032">
    <property type="entry name" value="ATP-dep_AA_Ligase"/>
</dbReference>
<protein>
    <submittedName>
        <fullName evidence="6">ATP-grasp domain-containing protein</fullName>
    </submittedName>
</protein>
<evidence type="ECO:0000256" key="3">
    <source>
        <dbReference type="ARBA" id="ARBA00022840"/>
    </source>
</evidence>
<keyword evidence="3 4" id="KW-0067">ATP-binding</keyword>
<dbReference type="InterPro" id="IPR011761">
    <property type="entry name" value="ATP-grasp"/>
</dbReference>
<dbReference type="InterPro" id="IPR013815">
    <property type="entry name" value="ATP_grasp_subdomain_1"/>
</dbReference>
<comment type="caution">
    <text evidence="6">The sequence shown here is derived from an EMBL/GenBank/DDBJ whole genome shotgun (WGS) entry which is preliminary data.</text>
</comment>
<keyword evidence="2 4" id="KW-0547">Nucleotide-binding</keyword>
<dbReference type="Gene3D" id="3.30.1490.20">
    <property type="entry name" value="ATP-grasp fold, A domain"/>
    <property type="match status" value="1"/>
</dbReference>
<sequence>MKKKIMIIGAGRLQLPAIIRAKELGHEVISVDMNPNAVGFRYADVKCVVSTNDIEGVLKEAEKLKPDGVMTLATDMPVRTVAAVAEKFNLNSIDKKTAIKVTDKSEMRKALRGKNIPIPKFFIVNNYEEYKSAIKNFSGVFIVKPADSSGSRGVFLVREQRQATEAYNYSFKFSQSGKVLVEEYMIGPEVSVETFSINGIVNVIAITDKKITGEPYFVELGHSIPSSLDTGIILEINKVAKSAVGSIGIKNGPSHTEMIVTEEGPKIVEIGARLGGDNITTHLVPLSTGINMIDLNIKYALNEKINIKRTLNKASAIRYISTDIGKIKQIRGIEEVKNIKGIKVVEMDKKIGDYIGEIKSSTDRVGYVISQTDSVLEANKICEEACNKIEIITT</sequence>
<evidence type="ECO:0000256" key="2">
    <source>
        <dbReference type="ARBA" id="ARBA00022741"/>
    </source>
</evidence>
<dbReference type="Pfam" id="PF13535">
    <property type="entry name" value="ATP-grasp_4"/>
    <property type="match status" value="1"/>
</dbReference>
<dbReference type="GO" id="GO:0046872">
    <property type="term" value="F:metal ion binding"/>
    <property type="evidence" value="ECO:0007669"/>
    <property type="project" value="InterPro"/>
</dbReference>
<dbReference type="InterPro" id="IPR040570">
    <property type="entry name" value="LAL_C2"/>
</dbReference>
<dbReference type="Gene3D" id="3.30.470.20">
    <property type="entry name" value="ATP-grasp fold, B domain"/>
    <property type="match status" value="1"/>
</dbReference>
<dbReference type="EMBL" id="VULR01000025">
    <property type="protein sequence ID" value="MSS44398.1"/>
    <property type="molecule type" value="Genomic_DNA"/>
</dbReference>
<dbReference type="GO" id="GO:0005524">
    <property type="term" value="F:ATP binding"/>
    <property type="evidence" value="ECO:0007669"/>
    <property type="project" value="UniProtKB-UniRule"/>
</dbReference>
<name>A0A844FKI9_9FIRM</name>
<dbReference type="PANTHER" id="PTHR43585:SF2">
    <property type="entry name" value="ATP-GRASP ENZYME FSQD"/>
    <property type="match status" value="1"/>
</dbReference>
<feature type="domain" description="ATP-grasp" evidence="5">
    <location>
        <begin position="108"/>
        <end position="301"/>
    </location>
</feature>
<evidence type="ECO:0000256" key="4">
    <source>
        <dbReference type="PROSITE-ProRule" id="PRU00409"/>
    </source>
</evidence>
<gene>
    <name evidence="6" type="ORF">FYJ27_11900</name>
</gene>
<dbReference type="InterPro" id="IPR016185">
    <property type="entry name" value="PreATP-grasp_dom_sf"/>
</dbReference>
<dbReference type="OrthoDB" id="9813261at2"/>
<dbReference type="RefSeq" id="WP_154485067.1">
    <property type="nucleotide sequence ID" value="NZ_VULR01000025.1"/>
</dbReference>
<dbReference type="GO" id="GO:0016874">
    <property type="term" value="F:ligase activity"/>
    <property type="evidence" value="ECO:0007669"/>
    <property type="project" value="UniProtKB-KW"/>
</dbReference>
<reference evidence="6 7" key="1">
    <citation type="submission" date="2019-08" db="EMBL/GenBank/DDBJ databases">
        <title>In-depth cultivation of the pig gut microbiome towards novel bacterial diversity and tailored functional studies.</title>
        <authorList>
            <person name="Wylensek D."/>
            <person name="Hitch T.C.A."/>
            <person name="Clavel T."/>
        </authorList>
    </citation>
    <scope>NUCLEOTIDE SEQUENCE [LARGE SCALE GENOMIC DNA]</scope>
    <source>
        <strain evidence="6 7">Med78-601-WT-4W-RMD-3</strain>
    </source>
</reference>
<dbReference type="AlphaFoldDB" id="A0A844FKI9"/>
<keyword evidence="1" id="KW-0436">Ligase</keyword>
<dbReference type="Gene3D" id="3.40.50.20">
    <property type="match status" value="1"/>
</dbReference>
<dbReference type="PROSITE" id="PS50975">
    <property type="entry name" value="ATP_GRASP"/>
    <property type="match status" value="1"/>
</dbReference>
<evidence type="ECO:0000313" key="6">
    <source>
        <dbReference type="EMBL" id="MSS44398.1"/>
    </source>
</evidence>
<organism evidence="6 7">
    <name type="scientific">Anaerosalibacter bizertensis</name>
    <dbReference type="NCBI Taxonomy" id="932217"/>
    <lineage>
        <taxon>Bacteria</taxon>
        <taxon>Bacillati</taxon>
        <taxon>Bacillota</taxon>
        <taxon>Tissierellia</taxon>
        <taxon>Tissierellales</taxon>
        <taxon>Sporanaerobacteraceae</taxon>
        <taxon>Anaerosalibacter</taxon>
    </lineage>
</organism>
<evidence type="ECO:0000256" key="1">
    <source>
        <dbReference type="ARBA" id="ARBA00022598"/>
    </source>
</evidence>
<dbReference type="Pfam" id="PF18603">
    <property type="entry name" value="LAL_C2"/>
    <property type="match status" value="1"/>
</dbReference>
<evidence type="ECO:0000313" key="7">
    <source>
        <dbReference type="Proteomes" id="UP000462760"/>
    </source>
</evidence>
<dbReference type="SUPFAM" id="SSF52440">
    <property type="entry name" value="PreATP-grasp domain"/>
    <property type="match status" value="1"/>
</dbReference>
<dbReference type="Proteomes" id="UP000462760">
    <property type="component" value="Unassembled WGS sequence"/>
</dbReference>